<keyword evidence="4" id="KW-1185">Reference proteome</keyword>
<name>A0A0A3ZCT2_9GAMM</name>
<reference evidence="3 4" key="1">
    <citation type="submission" date="2014-10" db="EMBL/GenBank/DDBJ databases">
        <title>Genome sequence of Erwinia typographi M043b.</title>
        <authorList>
            <person name="Chan K.-G."/>
            <person name="Tan W.-S."/>
        </authorList>
    </citation>
    <scope>NUCLEOTIDE SEQUENCE [LARGE SCALE GENOMIC DNA]</scope>
    <source>
        <strain evidence="3 4">M043b</strain>
    </source>
</reference>
<evidence type="ECO:0000259" key="2">
    <source>
        <dbReference type="Pfam" id="PF25783"/>
    </source>
</evidence>
<evidence type="ECO:0000313" key="4">
    <source>
        <dbReference type="Proteomes" id="UP000030351"/>
    </source>
</evidence>
<evidence type="ECO:0000256" key="1">
    <source>
        <dbReference type="SAM" id="MobiDB-lite"/>
    </source>
</evidence>
<feature type="compositionally biased region" description="Basic and acidic residues" evidence="1">
    <location>
        <begin position="143"/>
        <end position="167"/>
    </location>
</feature>
<organism evidence="3 4">
    <name type="scientific">Erwinia typographi</name>
    <dbReference type="NCBI Taxonomy" id="371042"/>
    <lineage>
        <taxon>Bacteria</taxon>
        <taxon>Pseudomonadati</taxon>
        <taxon>Pseudomonadota</taxon>
        <taxon>Gammaproteobacteria</taxon>
        <taxon>Enterobacterales</taxon>
        <taxon>Erwiniaceae</taxon>
        <taxon>Erwinia</taxon>
    </lineage>
</organism>
<dbReference type="Pfam" id="PF25783">
    <property type="entry name" value="BigA_beta"/>
    <property type="match status" value="1"/>
</dbReference>
<comment type="caution">
    <text evidence="3">The sequence shown here is derived from an EMBL/GenBank/DDBJ whole genome shotgun (WGS) entry which is preliminary data.</text>
</comment>
<dbReference type="EMBL" id="JRUQ01000012">
    <property type="protein sequence ID" value="KGT95594.1"/>
    <property type="molecule type" value="Genomic_DNA"/>
</dbReference>
<dbReference type="eggNOG" id="COG4625">
    <property type="taxonomic scope" value="Bacteria"/>
</dbReference>
<dbReference type="Proteomes" id="UP000030351">
    <property type="component" value="Unassembled WGS sequence"/>
</dbReference>
<gene>
    <name evidence="3" type="ORF">NG99_02960</name>
</gene>
<feature type="domain" description="Putative surface-exposed virulence protein BigA beta-sandwich" evidence="2">
    <location>
        <begin position="814"/>
        <end position="898"/>
    </location>
</feature>
<protein>
    <recommendedName>
        <fullName evidence="2">Putative surface-exposed virulence protein BigA beta-sandwich domain-containing protein</fullName>
    </recommendedName>
</protein>
<proteinExistence type="predicted"/>
<evidence type="ECO:0000313" key="3">
    <source>
        <dbReference type="EMBL" id="KGT95594.1"/>
    </source>
</evidence>
<feature type="compositionally biased region" description="Low complexity" evidence="1">
    <location>
        <begin position="125"/>
        <end position="142"/>
    </location>
</feature>
<dbReference type="eggNOG" id="COG3210">
    <property type="taxonomic scope" value="Bacteria"/>
</dbReference>
<sequence length="1030" mass="107352">MFFICIFSKYSRWSNNFMSNSKPRHHNIIGRKSLIAVAILMAFNGPDAMASSHRTVHASNELKSCPTAEEFKKLSSGEQDKLPTECQKETSIFNNKLVLGGAAAAVVGIGALVAGGSSSGGSGGSSDNSNNNDDNGNENNNNDNDKENNNDNTDKENNNDNTDKENNNDENGNNGKIVPGPGEIGNIISGDGQQVMIKEDTIAAGEGTIGTLITGENTTATITGDTTVLSGGKGTVIDGNNSTVKVDGNVFASGTDSIAVEVKGENSDVHQNGDMWVSGGATGLKISGGSNKVSNTGSVFVQDASSVGLDITGDNAFFTNTGNIYAMDYGTGVQITGNNVQANLDGSIVADAGDNRLSASGVVVNASNSKVTISGNVTVKSDKHTAIADYLEVNGVRVDGDHNRLDISGAINIQQHALNKSSYGEGGLYGVNVLGNSNAINISGGINIDTTYDSAVTGDMLSIGGINVNGSNNHLSLSGKSTFHSIGGTAQGDWTNIVRMSGENNDLILNKDFYLDIAVGKLQSDPLWYDMPMQRFFSTIGGRITSNGDVSGHISGTLFSSQSSGQVINNGKVDLDLTDMTGQLNIISVIQSSGHNTEEGKLAVRSSAQYQQTGRGAVAKIPFMGVGVATAMRSSGTEGKITNDGVINVLGSSTYGMFAGDESQAFNNGTISVDAMRQHTSDRGEFLNEKSLTYDAKSMYRGAAMISRKSATLLNNGDIVVNNAGTGMYADGATAMNRGNITLLADHSDADTMYGMIATNGGVAINSETGIINIDSANGIALYVDDTSTVLNYGKINKKNGVEPRNNPTGNITNYVIGTNSDGTAGKYAGGDIVIGKNVLISTDFTDGTADKAVTFSEVFQGSNISGEQNIASSSVVWNASASKNAEGNVDVTMIKNDYADVVTDSSVNGLAAALDKSYTSNKLFNSLNVSTASSLNKALKQLSGKQAKSLDREKRVLSQRFTMLAENAPVTTENGLSFNVVAKGDRRAEMDNKVTYDMMAVQQDFNAGAGKLSASYGIARLSGKGGNAG</sequence>
<dbReference type="AlphaFoldDB" id="A0A0A3ZCT2"/>
<feature type="non-terminal residue" evidence="3">
    <location>
        <position position="1030"/>
    </location>
</feature>
<dbReference type="STRING" id="371042.NG99_02960"/>
<accession>A0A0A3ZCT2</accession>
<dbReference type="PANTHER" id="PTHR42264">
    <property type="entry name" value="EPHRIN_REC_LIKE DOMAIN-CONTAINING PROTEIN"/>
    <property type="match status" value="1"/>
</dbReference>
<feature type="region of interest" description="Disordered" evidence="1">
    <location>
        <begin position="116"/>
        <end position="184"/>
    </location>
</feature>
<dbReference type="InterPro" id="IPR058034">
    <property type="entry name" value="BigA_beta"/>
</dbReference>